<reference evidence="2" key="1">
    <citation type="journal article" date="2020" name="J. Eukaryot. Microbiol.">
        <title>De novo Sequencing, Assembly and Annotation of the Transcriptome for the Free-Living Testate Amoeba Arcella intermedia.</title>
        <authorList>
            <person name="Ribeiro G.M."/>
            <person name="Porfirio-Sousa A.L."/>
            <person name="Maurer-Alcala X.X."/>
            <person name="Katz L.A."/>
            <person name="Lahr D.J.G."/>
        </authorList>
    </citation>
    <scope>NUCLEOTIDE SEQUENCE</scope>
</reference>
<dbReference type="EMBL" id="GIBP01001718">
    <property type="protein sequence ID" value="NDV30687.1"/>
    <property type="molecule type" value="Transcribed_RNA"/>
</dbReference>
<feature type="compositionally biased region" description="Polar residues" evidence="1">
    <location>
        <begin position="49"/>
        <end position="62"/>
    </location>
</feature>
<feature type="compositionally biased region" description="Pro residues" evidence="1">
    <location>
        <begin position="127"/>
        <end position="143"/>
    </location>
</feature>
<accession>A0A6B2L1A9</accession>
<evidence type="ECO:0000313" key="2">
    <source>
        <dbReference type="EMBL" id="NDV30687.1"/>
    </source>
</evidence>
<feature type="compositionally biased region" description="Basic and acidic residues" evidence="1">
    <location>
        <begin position="103"/>
        <end position="117"/>
    </location>
</feature>
<feature type="compositionally biased region" description="Basic and acidic residues" evidence="1">
    <location>
        <begin position="22"/>
        <end position="48"/>
    </location>
</feature>
<protein>
    <submittedName>
        <fullName evidence="2">Uncharacterized protein</fullName>
    </submittedName>
</protein>
<name>A0A6B2L1A9_9EUKA</name>
<proteinExistence type="predicted"/>
<dbReference type="AlphaFoldDB" id="A0A6B2L1A9"/>
<feature type="region of interest" description="Disordered" evidence="1">
    <location>
        <begin position="1"/>
        <end position="199"/>
    </location>
</feature>
<evidence type="ECO:0000256" key="1">
    <source>
        <dbReference type="SAM" id="MobiDB-lite"/>
    </source>
</evidence>
<sequence>MEDSEEVEQPQKKKIKVQSSKGDGEGSETKPAHHKEKPKEDKNWKKAESSQAKRTTSQNSSKAKPKSEETTSDDGEPENPPPPAYIPGVPQHKMMVKIKKIWHSKDQLKKSGGDSDKKKKQSLSTPTPTPTPTPTLTPTPTPSPASTNTKQSHPKQSSSKQSSSKQSSSKQSNSQKAKNEEGSESADLPPPKKMEDLGKFNFSIVDLPKRRNEGKDKKEIYDKLHQYFLSSASSTEKSARDDTEKIANLTDDEISKILHDNVPNLDSLYDRTGSTPVLKFICSTYNYGLPLFNGNNAVQAHTVHAVKYIFHKLPTMVPSTRKAMFTRLAESYTACQMEQGRVIDSIYGSLTGRDKTLKEQILNLVDIQKEQVLNQIVNRYNPEAWKTTDDNPKGQIPHIQSSYCVALGPMLGLRGVNAALLDKDRFDVDKRNVAYLKKCFERLFSIEDLIKSLIADINQQKTDADRLIDRQALFNWSKDTEHNNGFDPYCIFYDEDNASLWDKDLGVPTEENQYQPFLHHGSALSILTHLFL</sequence>
<feature type="compositionally biased region" description="Low complexity" evidence="1">
    <location>
        <begin position="150"/>
        <end position="176"/>
    </location>
</feature>
<organism evidence="2">
    <name type="scientific">Arcella intermedia</name>
    <dbReference type="NCBI Taxonomy" id="1963864"/>
    <lineage>
        <taxon>Eukaryota</taxon>
        <taxon>Amoebozoa</taxon>
        <taxon>Tubulinea</taxon>
        <taxon>Elardia</taxon>
        <taxon>Arcellinida</taxon>
        <taxon>Sphaerothecina</taxon>
        <taxon>Arcellidae</taxon>
        <taxon>Arcella</taxon>
    </lineage>
</organism>